<evidence type="ECO:0000256" key="3">
    <source>
        <dbReference type="ARBA" id="ARBA00023098"/>
    </source>
</evidence>
<comment type="caution">
    <text evidence="6">The sequence shown here is derived from an EMBL/GenBank/DDBJ whole genome shotgun (WGS) entry which is preliminary data.</text>
</comment>
<keyword evidence="7" id="KW-1185">Reference proteome</keyword>
<evidence type="ECO:0000256" key="2">
    <source>
        <dbReference type="ARBA" id="ARBA00022963"/>
    </source>
</evidence>
<protein>
    <submittedName>
        <fullName evidence="6">Patatin-like phospholipase family protein</fullName>
    </submittedName>
</protein>
<dbReference type="GO" id="GO:0016042">
    <property type="term" value="P:lipid catabolic process"/>
    <property type="evidence" value="ECO:0007669"/>
    <property type="project" value="UniProtKB-UniRule"/>
</dbReference>
<dbReference type="EMBL" id="SACM01000001">
    <property type="protein sequence ID" value="RVT87555.1"/>
    <property type="molecule type" value="Genomic_DNA"/>
</dbReference>
<keyword evidence="2 4" id="KW-0442">Lipid degradation</keyword>
<evidence type="ECO:0000259" key="5">
    <source>
        <dbReference type="PROSITE" id="PS51635"/>
    </source>
</evidence>
<dbReference type="SUPFAM" id="SSF52151">
    <property type="entry name" value="FabD/lysophospholipase-like"/>
    <property type="match status" value="1"/>
</dbReference>
<feature type="short sequence motif" description="GXSXG" evidence="4">
    <location>
        <begin position="51"/>
        <end position="55"/>
    </location>
</feature>
<dbReference type="AlphaFoldDB" id="A0A3S2UXP2"/>
<dbReference type="RefSeq" id="WP_127679838.1">
    <property type="nucleotide sequence ID" value="NZ_SACM01000001.1"/>
</dbReference>
<dbReference type="OrthoDB" id="9798773at2"/>
<dbReference type="Gene3D" id="3.40.1090.10">
    <property type="entry name" value="Cytosolic phospholipase A2 catalytic domain"/>
    <property type="match status" value="1"/>
</dbReference>
<organism evidence="6 7">
    <name type="scientific">Inhella crocodyli</name>
    <dbReference type="NCBI Taxonomy" id="2499851"/>
    <lineage>
        <taxon>Bacteria</taxon>
        <taxon>Pseudomonadati</taxon>
        <taxon>Pseudomonadota</taxon>
        <taxon>Betaproteobacteria</taxon>
        <taxon>Burkholderiales</taxon>
        <taxon>Sphaerotilaceae</taxon>
        <taxon>Inhella</taxon>
    </lineage>
</organism>
<dbReference type="InterPro" id="IPR002641">
    <property type="entry name" value="PNPLA_dom"/>
</dbReference>
<gene>
    <name evidence="6" type="ORF">EOD73_00570</name>
</gene>
<dbReference type="InterPro" id="IPR050301">
    <property type="entry name" value="NTE"/>
</dbReference>
<sequence length="397" mass="43175">MSARPLTGLVLSGGGARAAYQVGVLSALMRIRRESARSDFDPSNPFQIISGTSAGAINGTALACQADDFAGAVEQLVHVWRHFKAGQVYRSDSLGVMGNGARWLTMLSLGWALARVQPRSLLDNTPMQGLLERMVPMARLPSMLARRHLRAVAVSASSYTQGDHHTFYQSAVPVSPWVRSQRVAVPTQLVHEHLLASAAIPFVFPAVRLLHHAEGEWFGDGSMRQGAPLSPAIHLGADRLLVIGAGRMHEPKAQRRSVTQYPTLGHVAGHAMSSIFLDALAVDVERLQRINRTLAALPPEVRHHHPLREVQLLVIAPSQRLDDLAAQHIDALPKPMRLLLRALGVQQGDGQGAALASYLLFEGPYTQALIALGEADTERQRSQVCEFFGWTPVHALP</sequence>
<feature type="active site" description="Proton acceptor" evidence="4">
    <location>
        <position position="220"/>
    </location>
</feature>
<reference evidence="6 7" key="1">
    <citation type="submission" date="2019-01" db="EMBL/GenBank/DDBJ databases">
        <authorList>
            <person name="Chen W.-M."/>
        </authorList>
    </citation>
    <scope>NUCLEOTIDE SEQUENCE [LARGE SCALE GENOMIC DNA]</scope>
    <source>
        <strain evidence="6 7">CCP-18</strain>
    </source>
</reference>
<dbReference type="GO" id="GO:0016787">
    <property type="term" value="F:hydrolase activity"/>
    <property type="evidence" value="ECO:0007669"/>
    <property type="project" value="UniProtKB-UniRule"/>
</dbReference>
<keyword evidence="1 4" id="KW-0378">Hydrolase</keyword>
<evidence type="ECO:0000313" key="7">
    <source>
        <dbReference type="Proteomes" id="UP000288587"/>
    </source>
</evidence>
<evidence type="ECO:0000256" key="4">
    <source>
        <dbReference type="PROSITE-ProRule" id="PRU01161"/>
    </source>
</evidence>
<dbReference type="PANTHER" id="PTHR14226:SF57">
    <property type="entry name" value="BLR7027 PROTEIN"/>
    <property type="match status" value="1"/>
</dbReference>
<dbReference type="PROSITE" id="PS51635">
    <property type="entry name" value="PNPLA"/>
    <property type="match status" value="1"/>
</dbReference>
<proteinExistence type="predicted"/>
<dbReference type="Proteomes" id="UP000288587">
    <property type="component" value="Unassembled WGS sequence"/>
</dbReference>
<dbReference type="Pfam" id="PF01734">
    <property type="entry name" value="Patatin"/>
    <property type="match status" value="1"/>
</dbReference>
<comment type="caution">
    <text evidence="4">Lacks conserved residue(s) required for the propagation of feature annotation.</text>
</comment>
<accession>A0A3S2UXP2</accession>
<feature type="domain" description="PNPLA" evidence="5">
    <location>
        <begin position="9"/>
        <end position="233"/>
    </location>
</feature>
<dbReference type="PANTHER" id="PTHR14226">
    <property type="entry name" value="NEUROPATHY TARGET ESTERASE/SWISS CHEESE D.MELANOGASTER"/>
    <property type="match status" value="1"/>
</dbReference>
<evidence type="ECO:0000313" key="6">
    <source>
        <dbReference type="EMBL" id="RVT87555.1"/>
    </source>
</evidence>
<feature type="active site" description="Nucleophile" evidence="4">
    <location>
        <position position="53"/>
    </location>
</feature>
<dbReference type="InterPro" id="IPR016035">
    <property type="entry name" value="Acyl_Trfase/lysoPLipase"/>
</dbReference>
<evidence type="ECO:0000256" key="1">
    <source>
        <dbReference type="ARBA" id="ARBA00022801"/>
    </source>
</evidence>
<keyword evidence="3 4" id="KW-0443">Lipid metabolism</keyword>
<name>A0A3S2UXP2_9BURK</name>